<dbReference type="EMBL" id="VSRR010008155">
    <property type="protein sequence ID" value="MPC48197.1"/>
    <property type="molecule type" value="Genomic_DNA"/>
</dbReference>
<feature type="region of interest" description="Disordered" evidence="1">
    <location>
        <begin position="41"/>
        <end position="188"/>
    </location>
</feature>
<name>A0A5B7FS46_PORTR</name>
<dbReference type="AlphaFoldDB" id="A0A5B7FS46"/>
<feature type="compositionally biased region" description="Basic and acidic residues" evidence="1">
    <location>
        <begin position="219"/>
        <end position="238"/>
    </location>
</feature>
<comment type="caution">
    <text evidence="2">The sequence shown here is derived from an EMBL/GenBank/DDBJ whole genome shotgun (WGS) entry which is preliminary data.</text>
</comment>
<organism evidence="2 3">
    <name type="scientific">Portunus trituberculatus</name>
    <name type="common">Swimming crab</name>
    <name type="synonym">Neptunus trituberculatus</name>
    <dbReference type="NCBI Taxonomy" id="210409"/>
    <lineage>
        <taxon>Eukaryota</taxon>
        <taxon>Metazoa</taxon>
        <taxon>Ecdysozoa</taxon>
        <taxon>Arthropoda</taxon>
        <taxon>Crustacea</taxon>
        <taxon>Multicrustacea</taxon>
        <taxon>Malacostraca</taxon>
        <taxon>Eumalacostraca</taxon>
        <taxon>Eucarida</taxon>
        <taxon>Decapoda</taxon>
        <taxon>Pleocyemata</taxon>
        <taxon>Brachyura</taxon>
        <taxon>Eubrachyura</taxon>
        <taxon>Portunoidea</taxon>
        <taxon>Portunidae</taxon>
        <taxon>Portuninae</taxon>
        <taxon>Portunus</taxon>
    </lineage>
</organism>
<reference evidence="2 3" key="1">
    <citation type="submission" date="2019-05" db="EMBL/GenBank/DDBJ databases">
        <title>Another draft genome of Portunus trituberculatus and its Hox gene families provides insights of decapod evolution.</title>
        <authorList>
            <person name="Jeong J.-H."/>
            <person name="Song I."/>
            <person name="Kim S."/>
            <person name="Choi T."/>
            <person name="Kim D."/>
            <person name="Ryu S."/>
            <person name="Kim W."/>
        </authorList>
    </citation>
    <scope>NUCLEOTIDE SEQUENCE [LARGE SCALE GENOMIC DNA]</scope>
    <source>
        <tissue evidence="2">Muscle</tissue>
    </source>
</reference>
<feature type="region of interest" description="Disordered" evidence="1">
    <location>
        <begin position="1"/>
        <end position="24"/>
    </location>
</feature>
<feature type="compositionally biased region" description="Basic and acidic residues" evidence="1">
    <location>
        <begin position="160"/>
        <end position="188"/>
    </location>
</feature>
<feature type="compositionally biased region" description="Basic and acidic residues" evidence="1">
    <location>
        <begin position="52"/>
        <end position="80"/>
    </location>
</feature>
<feature type="compositionally biased region" description="Low complexity" evidence="1">
    <location>
        <begin position="252"/>
        <end position="263"/>
    </location>
</feature>
<evidence type="ECO:0000313" key="3">
    <source>
        <dbReference type="Proteomes" id="UP000324222"/>
    </source>
</evidence>
<gene>
    <name evidence="2" type="ORF">E2C01_041965</name>
</gene>
<feature type="compositionally biased region" description="Basic and acidic residues" evidence="1">
    <location>
        <begin position="96"/>
        <end position="136"/>
    </location>
</feature>
<proteinExistence type="predicted"/>
<evidence type="ECO:0000313" key="2">
    <source>
        <dbReference type="EMBL" id="MPC48197.1"/>
    </source>
</evidence>
<accession>A0A5B7FS46</accession>
<dbReference type="OrthoDB" id="28894at2759"/>
<protein>
    <submittedName>
        <fullName evidence="2">Uncharacterized protein</fullName>
    </submittedName>
</protein>
<keyword evidence="3" id="KW-1185">Reference proteome</keyword>
<feature type="region of interest" description="Disordered" evidence="1">
    <location>
        <begin position="216"/>
        <end position="283"/>
    </location>
</feature>
<evidence type="ECO:0000256" key="1">
    <source>
        <dbReference type="SAM" id="MobiDB-lite"/>
    </source>
</evidence>
<dbReference type="Proteomes" id="UP000324222">
    <property type="component" value="Unassembled WGS sequence"/>
</dbReference>
<sequence length="306" mass="33822">MGTNQRFLGRAGAQHGSSIEKQKMGSGITFPWDVLASGALETMRDGSGGSREVPRDSPRSILKHFSDARRSSFSESEHPRGILKSESPLPPPIGSPEHEAKLLRGVLKKDSSLEDSKEIKSILKPESQSLERDHSSDSSSDDVTLTTGNAAQGPECDIADSIRDIDPVRHKDDQYKGDVPHKADPYKTEHHRADLAEALRHVEPIKSRDDLAEALRQIEPIHSKERSREREDRGREESLSVSVREFSSTSKVTTTMGTMVATASVPPQAPAVTNSSSSTSENELKIIKNEAIMRRKTNHARKYDER</sequence>